<keyword evidence="3" id="KW-1185">Reference proteome</keyword>
<dbReference type="EMBL" id="JBHFFA010000001">
    <property type="protein sequence ID" value="KAL2652290.1"/>
    <property type="molecule type" value="Genomic_DNA"/>
</dbReference>
<reference evidence="2 3" key="1">
    <citation type="submission" date="2024-09" db="EMBL/GenBank/DDBJ databases">
        <title>Chromosome-scale assembly of Riccia fluitans.</title>
        <authorList>
            <person name="Paukszto L."/>
            <person name="Sawicki J."/>
            <person name="Karawczyk K."/>
            <person name="Piernik-Szablinska J."/>
            <person name="Szczecinska M."/>
            <person name="Mazdziarz M."/>
        </authorList>
    </citation>
    <scope>NUCLEOTIDE SEQUENCE [LARGE SCALE GENOMIC DNA]</scope>
    <source>
        <strain evidence="2">Rf_01</strain>
        <tissue evidence="2">Aerial parts of the thallus</tissue>
    </source>
</reference>
<feature type="compositionally biased region" description="Basic and acidic residues" evidence="1">
    <location>
        <begin position="1"/>
        <end position="15"/>
    </location>
</feature>
<gene>
    <name evidence="2" type="ORF">R1flu_020418</name>
</gene>
<feature type="region of interest" description="Disordered" evidence="1">
    <location>
        <begin position="55"/>
        <end position="88"/>
    </location>
</feature>
<sequence length="206" mass="23315">MLQFSDTDREEKNIEGDEVEQSSISRESGGTSMHCMDDVIQKRKRKDWVFALHEDVERGRPTLPKAQNALNDSPGANPAAKPSTFDWLSPQRTPFSNIVSSSPVIHLDEDEDVDQDFGQKAASEDSEHVPDFEPPFVEEEDVDEIGKEVTPHPFWTDPISRAGTFKLVASQDERTPHFRETLWEPKPPWKPKSSITVLHETHLAAN</sequence>
<evidence type="ECO:0000313" key="2">
    <source>
        <dbReference type="EMBL" id="KAL2652290.1"/>
    </source>
</evidence>
<feature type="region of interest" description="Disordered" evidence="1">
    <location>
        <begin position="114"/>
        <end position="135"/>
    </location>
</feature>
<evidence type="ECO:0000256" key="1">
    <source>
        <dbReference type="SAM" id="MobiDB-lite"/>
    </source>
</evidence>
<name>A0ABD1ZLG1_9MARC</name>
<evidence type="ECO:0000313" key="3">
    <source>
        <dbReference type="Proteomes" id="UP001605036"/>
    </source>
</evidence>
<protein>
    <submittedName>
        <fullName evidence="2">Uncharacterized protein</fullName>
    </submittedName>
</protein>
<proteinExistence type="predicted"/>
<comment type="caution">
    <text evidence="2">The sequence shown here is derived from an EMBL/GenBank/DDBJ whole genome shotgun (WGS) entry which is preliminary data.</text>
</comment>
<dbReference type="AlphaFoldDB" id="A0ABD1ZLG1"/>
<organism evidence="2 3">
    <name type="scientific">Riccia fluitans</name>
    <dbReference type="NCBI Taxonomy" id="41844"/>
    <lineage>
        <taxon>Eukaryota</taxon>
        <taxon>Viridiplantae</taxon>
        <taxon>Streptophyta</taxon>
        <taxon>Embryophyta</taxon>
        <taxon>Marchantiophyta</taxon>
        <taxon>Marchantiopsida</taxon>
        <taxon>Marchantiidae</taxon>
        <taxon>Marchantiales</taxon>
        <taxon>Ricciaceae</taxon>
        <taxon>Riccia</taxon>
    </lineage>
</organism>
<accession>A0ABD1ZLG1</accession>
<dbReference type="Proteomes" id="UP001605036">
    <property type="component" value="Unassembled WGS sequence"/>
</dbReference>
<feature type="compositionally biased region" description="Basic and acidic residues" evidence="1">
    <location>
        <begin position="122"/>
        <end position="131"/>
    </location>
</feature>
<feature type="region of interest" description="Disordered" evidence="1">
    <location>
        <begin position="1"/>
        <end position="33"/>
    </location>
</feature>
<feature type="compositionally biased region" description="Polar residues" evidence="1">
    <location>
        <begin position="21"/>
        <end position="31"/>
    </location>
</feature>